<name>A0ACC1TCM6_9APHY</name>
<evidence type="ECO:0000313" key="2">
    <source>
        <dbReference type="Proteomes" id="UP001148662"/>
    </source>
</evidence>
<dbReference type="Proteomes" id="UP001148662">
    <property type="component" value="Unassembled WGS sequence"/>
</dbReference>
<organism evidence="1 2">
    <name type="scientific">Phlebia brevispora</name>
    <dbReference type="NCBI Taxonomy" id="194682"/>
    <lineage>
        <taxon>Eukaryota</taxon>
        <taxon>Fungi</taxon>
        <taxon>Dikarya</taxon>
        <taxon>Basidiomycota</taxon>
        <taxon>Agaricomycotina</taxon>
        <taxon>Agaricomycetes</taxon>
        <taxon>Polyporales</taxon>
        <taxon>Meruliaceae</taxon>
        <taxon>Phlebia</taxon>
    </lineage>
</organism>
<keyword evidence="2" id="KW-1185">Reference proteome</keyword>
<dbReference type="EMBL" id="JANHOG010000092">
    <property type="protein sequence ID" value="KAJ3558383.1"/>
    <property type="molecule type" value="Genomic_DNA"/>
</dbReference>
<protein>
    <submittedName>
        <fullName evidence="1">Uncharacterized protein</fullName>
    </submittedName>
</protein>
<proteinExistence type="predicted"/>
<gene>
    <name evidence="1" type="ORF">NM688_g961</name>
</gene>
<accession>A0ACC1TCM6</accession>
<comment type="caution">
    <text evidence="1">The sequence shown here is derived from an EMBL/GenBank/DDBJ whole genome shotgun (WGS) entry which is preliminary data.</text>
</comment>
<reference evidence="1" key="1">
    <citation type="submission" date="2022-07" db="EMBL/GenBank/DDBJ databases">
        <title>Genome Sequence of Phlebia brevispora.</title>
        <authorList>
            <person name="Buettner E."/>
        </authorList>
    </citation>
    <scope>NUCLEOTIDE SEQUENCE</scope>
    <source>
        <strain evidence="1">MPL23</strain>
    </source>
</reference>
<sequence length="89" mass="9893">MSAVTKGPFHHAAGQKRAITAVAINAWHHEQVELKAARDDLENDNWRTFVTTTEKRALLNGAKLEMDVDRSGAASKAWLEFAKGNDGRY</sequence>
<evidence type="ECO:0000313" key="1">
    <source>
        <dbReference type="EMBL" id="KAJ3558383.1"/>
    </source>
</evidence>